<comment type="subcellular location">
    <subcellularLocation>
        <location evidence="1">Nucleus</location>
    </subcellularLocation>
</comment>
<comment type="function">
    <text evidence="4">Non catalytic subunit of RNase H2, an endonuclease that specifically degrades the RNA of RNA:DNA hybrids. Participates in DNA replication, possibly by mediating the removal of lagging-strand Okazaki fragment RNA primers during DNA replication. Mediates the excision of single ribonucleotides from DNA:RNA duplexes.</text>
</comment>
<feature type="region of interest" description="Disordered" evidence="6">
    <location>
        <begin position="828"/>
        <end position="852"/>
    </location>
</feature>
<feature type="compositionally biased region" description="Basic and acidic residues" evidence="6">
    <location>
        <begin position="1050"/>
        <end position="1062"/>
    </location>
</feature>
<dbReference type="EMBL" id="LNZH02000172">
    <property type="protein sequence ID" value="OCB88716.1"/>
    <property type="molecule type" value="Genomic_DNA"/>
</dbReference>
<evidence type="ECO:0000256" key="3">
    <source>
        <dbReference type="ARBA" id="ARBA00023242"/>
    </source>
</evidence>
<feature type="region of interest" description="Disordered" evidence="6">
    <location>
        <begin position="601"/>
        <end position="687"/>
    </location>
</feature>
<accession>A0A9Q5HZD1</accession>
<dbReference type="GO" id="GO:0005654">
    <property type="term" value="C:nucleoplasm"/>
    <property type="evidence" value="ECO:0007669"/>
    <property type="project" value="TreeGrafter"/>
</dbReference>
<dbReference type="OrthoDB" id="29098at2759"/>
<evidence type="ECO:0000313" key="10">
    <source>
        <dbReference type="Proteomes" id="UP000757232"/>
    </source>
</evidence>
<feature type="compositionally biased region" description="Basic and acidic residues" evidence="6">
    <location>
        <begin position="1025"/>
        <end position="1042"/>
    </location>
</feature>
<dbReference type="AlphaFoldDB" id="A0A9Q5HZD1"/>
<feature type="domain" description="Rnh202 triple barrel" evidence="8">
    <location>
        <begin position="31"/>
        <end position="92"/>
    </location>
</feature>
<dbReference type="GO" id="GO:0032299">
    <property type="term" value="C:ribonuclease H2 complex"/>
    <property type="evidence" value="ECO:0007669"/>
    <property type="project" value="InterPro"/>
</dbReference>
<protein>
    <recommendedName>
        <fullName evidence="2">Ribonuclease H2 subunit B</fullName>
    </recommendedName>
    <alternativeName>
        <fullName evidence="5">Ribonuclease HI subunit B</fullName>
    </alternativeName>
</protein>
<evidence type="ECO:0000256" key="6">
    <source>
        <dbReference type="SAM" id="MobiDB-lite"/>
    </source>
</evidence>
<dbReference type="Gene3D" id="1.10.20.120">
    <property type="match status" value="1"/>
</dbReference>
<keyword evidence="3" id="KW-0539">Nucleus</keyword>
<evidence type="ECO:0000259" key="7">
    <source>
        <dbReference type="Pfam" id="PF09468"/>
    </source>
</evidence>
<feature type="region of interest" description="Disordered" evidence="6">
    <location>
        <begin position="994"/>
        <end position="1133"/>
    </location>
</feature>
<feature type="compositionally biased region" description="Polar residues" evidence="6">
    <location>
        <begin position="603"/>
        <end position="622"/>
    </location>
</feature>
<feature type="region of interest" description="Disordered" evidence="6">
    <location>
        <begin position="457"/>
        <end position="479"/>
    </location>
</feature>
<feature type="compositionally biased region" description="Polar residues" evidence="6">
    <location>
        <begin position="285"/>
        <end position="298"/>
    </location>
</feature>
<dbReference type="PANTHER" id="PTHR13383:SF11">
    <property type="entry name" value="RIBONUCLEASE H2 SUBUNIT B"/>
    <property type="match status" value="1"/>
</dbReference>
<sequence length="1133" mass="125276">MSAHISVLPKDLLDALSAELSQGSNATTRSHLWFLRLPHPRTGLLSLFLPTLSPNGSSVLELQSVAPNSSRSWFNGGEILSDGSMLLMTPIDPVFLLVPILKAASPHDGSLGNFRTLDDILEGASANLAKDESVGELNPGDILELGRLPCMQEGMRKICDTKGKFVESCAFLDTDIQLAGADIASDLVVFRYSHSKLLEYLIKKANRLGKGPTVPESRTLERELAKDGLMDDGKEELLISGRLRLACDLISQYVSPEVHGELLSKFDFSALTKHTASLEQMDLASNTTTTNGNAQKAQVSEDKNGRKRKMDACRTKQYSDACVQTSPIPSATCDSKTVITTSIPSRLKRVTYVDQAASESCYDDSRSRHVYPSTPISRLKTQLPLNLPKQVLGPSIALEEQRRVVSLPEQLNPELLSQKLAKSLVACPRNVSMPAVIQHFPQTELAYEELPSVHVSPSVSYEDHSGPQSYAQASDFPHTPSFDSSSTSLEIIDDSLHFSVPETFLRAHYNREKDLHKDWLTWNSSPPRPIPALHGPSSLPYARCPSGAEGTIIEQPSNVPGLIWGLKDSALKAVSERSTVEHTSKGTPSVSVAIQDRLKTHGRNSCSSNTHCTQEQSITNTRQDLELSRTENYVPHLERPAYSRPTRCEGSPPERREPVKNVPSNKEFETCSPHSPDKCGDSPQTNDRAIVDSVKMGNQCEQLSDTFTQRRISEMPCSLPRIILHEDGQNGNPVYLDESPRSLIFARETRLRSNITSGPSKLRLQTKTMAQTPGFDERHADMCSLFRRCICLQGMPLTPPDSTAPLWSSGFSPLVVDEPLAHLHEGIARPPVSQPRGLNLRTSEGPAGSDESLSDQLKRLILREQIGSDHGRDPTRERAPGQQLRFTSSRMFNMPSSKPEMPINLHDLVTQHARGHLAAETGVTKYASDLQLTLTKPVSTATHQKSYPAGDGDGVDLLPSYQENRMGRGDVLSGTRHPKSIPLTRLLERKLAPVPEETSFVSSGSEESAPETRASLPPILTSGQTEKDYDFSELRSPLKENTVEEMLTSQREELNQSKERRILQPVRQRKRHIKESTDAKSTRSRTTERRNERNDENVHIIVPPSAPRKRSKANKSSTSSKRSFGSQRPRCDK</sequence>
<name>A0A9Q5HZD1_SANBA</name>
<dbReference type="Gene3D" id="2.20.25.530">
    <property type="match status" value="1"/>
</dbReference>
<evidence type="ECO:0000256" key="1">
    <source>
        <dbReference type="ARBA" id="ARBA00004123"/>
    </source>
</evidence>
<dbReference type="InterPro" id="IPR040456">
    <property type="entry name" value="RNase_H2_suB"/>
</dbReference>
<proteinExistence type="predicted"/>
<dbReference type="Pfam" id="PF09468">
    <property type="entry name" value="RNase_H2-Ydr279"/>
    <property type="match status" value="1"/>
</dbReference>
<dbReference type="Proteomes" id="UP000757232">
    <property type="component" value="Unassembled WGS sequence"/>
</dbReference>
<feature type="compositionally biased region" description="Basic and acidic residues" evidence="6">
    <location>
        <begin position="299"/>
        <end position="308"/>
    </location>
</feature>
<dbReference type="InterPro" id="IPR041195">
    <property type="entry name" value="Rnh202_N"/>
</dbReference>
<evidence type="ECO:0000313" key="9">
    <source>
        <dbReference type="EMBL" id="OCB88716.1"/>
    </source>
</evidence>
<reference evidence="9" key="1">
    <citation type="submission" date="2016-06" db="EMBL/GenBank/DDBJ databases">
        <title>Draft Genome sequence of the fungus Inonotus baumii.</title>
        <authorList>
            <person name="Zhu H."/>
            <person name="Lin W."/>
        </authorList>
    </citation>
    <scope>NUCLEOTIDE SEQUENCE</scope>
    <source>
        <strain evidence="9">821</strain>
    </source>
</reference>
<dbReference type="Pfam" id="PF17745">
    <property type="entry name" value="Ydr279_N"/>
    <property type="match status" value="1"/>
</dbReference>
<evidence type="ECO:0000256" key="4">
    <source>
        <dbReference type="ARBA" id="ARBA00024778"/>
    </source>
</evidence>
<feature type="compositionally biased region" description="Low complexity" evidence="6">
    <location>
        <begin position="1114"/>
        <end position="1133"/>
    </location>
</feature>
<feature type="compositionally biased region" description="Basic and acidic residues" evidence="6">
    <location>
        <begin position="1074"/>
        <end position="1098"/>
    </location>
</feature>
<dbReference type="GO" id="GO:0006401">
    <property type="term" value="P:RNA catabolic process"/>
    <property type="evidence" value="ECO:0007669"/>
    <property type="project" value="TreeGrafter"/>
</dbReference>
<dbReference type="PANTHER" id="PTHR13383">
    <property type="entry name" value="RIBONUCLEASE H2 SUBUNIT B"/>
    <property type="match status" value="1"/>
</dbReference>
<gene>
    <name evidence="9" type="ORF">A7U60_g4097</name>
</gene>
<evidence type="ECO:0000256" key="5">
    <source>
        <dbReference type="ARBA" id="ARBA00033464"/>
    </source>
</evidence>
<keyword evidence="10" id="KW-1185">Reference proteome</keyword>
<dbReference type="CDD" id="cd09270">
    <property type="entry name" value="RNase_H2-B"/>
    <property type="match status" value="1"/>
</dbReference>
<comment type="caution">
    <text evidence="9">The sequence shown here is derived from an EMBL/GenBank/DDBJ whole genome shotgun (WGS) entry which is preliminary data.</text>
</comment>
<evidence type="ECO:0000256" key="2">
    <source>
        <dbReference type="ARBA" id="ARBA00019062"/>
    </source>
</evidence>
<dbReference type="InterPro" id="IPR019024">
    <property type="entry name" value="RNase_H2_suB_wHTH"/>
</dbReference>
<feature type="domain" description="Ribonuclease H2 subunit B wHTH" evidence="7">
    <location>
        <begin position="95"/>
        <end position="262"/>
    </location>
</feature>
<organism evidence="9 10">
    <name type="scientific">Sanghuangporus baumii</name>
    <name type="common">Phellinus baumii</name>
    <dbReference type="NCBI Taxonomy" id="108892"/>
    <lineage>
        <taxon>Eukaryota</taxon>
        <taxon>Fungi</taxon>
        <taxon>Dikarya</taxon>
        <taxon>Basidiomycota</taxon>
        <taxon>Agaricomycotina</taxon>
        <taxon>Agaricomycetes</taxon>
        <taxon>Hymenochaetales</taxon>
        <taxon>Hymenochaetaceae</taxon>
        <taxon>Sanghuangporus</taxon>
    </lineage>
</organism>
<evidence type="ECO:0000259" key="8">
    <source>
        <dbReference type="Pfam" id="PF17745"/>
    </source>
</evidence>
<feature type="region of interest" description="Disordered" evidence="6">
    <location>
        <begin position="285"/>
        <end position="308"/>
    </location>
</feature>